<evidence type="ECO:0000313" key="2">
    <source>
        <dbReference type="EMBL" id="VDN13080.1"/>
    </source>
</evidence>
<dbReference type="EMBL" id="UYRU01055527">
    <property type="protein sequence ID" value="VDN13080.1"/>
    <property type="molecule type" value="Genomic_DNA"/>
</dbReference>
<organism evidence="2 3">
    <name type="scientific">Dibothriocephalus latus</name>
    <name type="common">Fish tapeworm</name>
    <name type="synonym">Diphyllobothrium latum</name>
    <dbReference type="NCBI Taxonomy" id="60516"/>
    <lineage>
        <taxon>Eukaryota</taxon>
        <taxon>Metazoa</taxon>
        <taxon>Spiralia</taxon>
        <taxon>Lophotrochozoa</taxon>
        <taxon>Platyhelminthes</taxon>
        <taxon>Cestoda</taxon>
        <taxon>Eucestoda</taxon>
        <taxon>Diphyllobothriidea</taxon>
        <taxon>Diphyllobothriidae</taxon>
        <taxon>Dibothriocephalus</taxon>
    </lineage>
</organism>
<evidence type="ECO:0000259" key="1">
    <source>
        <dbReference type="Pfam" id="PF23558"/>
    </source>
</evidence>
<protein>
    <recommendedName>
        <fullName evidence="1">Prolyl 4-hydroxylase peptide-substrate-binding domain-containing protein</fullName>
    </recommendedName>
</protein>
<dbReference type="Proteomes" id="UP000281553">
    <property type="component" value="Unassembled WGS sequence"/>
</dbReference>
<proteinExistence type="predicted"/>
<dbReference type="Pfam" id="PF23558">
    <property type="entry name" value="TPR_P4H"/>
    <property type="match status" value="1"/>
</dbReference>
<name>A0A3P7LI69_DIBLA</name>
<dbReference type="OrthoDB" id="420380at2759"/>
<reference evidence="2 3" key="1">
    <citation type="submission" date="2018-11" db="EMBL/GenBank/DDBJ databases">
        <authorList>
            <consortium name="Pathogen Informatics"/>
        </authorList>
    </citation>
    <scope>NUCLEOTIDE SEQUENCE [LARGE SCALE GENOMIC DNA]</scope>
</reference>
<dbReference type="SUPFAM" id="SSF48452">
    <property type="entry name" value="TPR-like"/>
    <property type="match status" value="1"/>
</dbReference>
<accession>A0A3P7LI69</accession>
<sequence length="177" mass="20907">MKIKTPMEWSKKLDHSKGDHPKILDYQCFILGKYAYDHGQYARAEEWFRLVLKRIETGNNIRGSPQTDEIYPLPLEGILDYLQYSIGRRGHYREALEFTKRLLKENPNNENALKSLRFYESELVRLHGGEPMPPEEQLKEEIMQVEPPIVLWHDFVTAGEVEHIQDIARPRVSRFGW</sequence>
<feature type="domain" description="Prolyl 4-hydroxylase peptide-substrate-binding" evidence="1">
    <location>
        <begin position="27"/>
        <end position="121"/>
    </location>
</feature>
<evidence type="ECO:0000313" key="3">
    <source>
        <dbReference type="Proteomes" id="UP000281553"/>
    </source>
</evidence>
<gene>
    <name evidence="2" type="ORF">DILT_LOCUS8911</name>
</gene>
<dbReference type="InterPro" id="IPR011990">
    <property type="entry name" value="TPR-like_helical_dom_sf"/>
</dbReference>
<dbReference type="InterPro" id="IPR059068">
    <property type="entry name" value="TPR_P4H"/>
</dbReference>
<keyword evidence="3" id="KW-1185">Reference proteome</keyword>
<dbReference type="AlphaFoldDB" id="A0A3P7LI69"/>
<dbReference type="Gene3D" id="1.25.40.10">
    <property type="entry name" value="Tetratricopeptide repeat domain"/>
    <property type="match status" value="1"/>
</dbReference>